<feature type="domain" description="Methyltransferase type 11" evidence="1">
    <location>
        <begin position="41"/>
        <end position="134"/>
    </location>
</feature>
<dbReference type="InterPro" id="IPR029063">
    <property type="entry name" value="SAM-dependent_MTases_sf"/>
</dbReference>
<dbReference type="Gene3D" id="3.40.50.150">
    <property type="entry name" value="Vaccinia Virus protein VP39"/>
    <property type="match status" value="1"/>
</dbReference>
<protein>
    <submittedName>
        <fullName evidence="2">Glycosyl transferase, family 2:Glycosyl transferase, group 1</fullName>
    </submittedName>
</protein>
<dbReference type="eggNOG" id="COG2226">
    <property type="taxonomic scope" value="Bacteria"/>
</dbReference>
<name>B9L1U9_THERP</name>
<dbReference type="AlphaFoldDB" id="B9L1U9"/>
<sequence>MIRRPTTERVTPKSWALRVTYWQSLAAYRWVSQLATGASVLDIGCGEGYGTAELARTARLVIGLDLDLPTLEHARRRYPAANLTWVRASAERLPFRAASFQLICCFQVLEHLPDPECLLREARRVLVPGGRLILTTPNRPAVFSGLNPHHAREYDEASLRALVTSIFPRVDLLGVFPSTRVLAYRTANRRLVERILRLDRFGLHRHLPTELRAFLHAVGTLAVRHWLNQRQRELVTTIGIDDFRIAAGDLAQAIDLVAIARDERDE</sequence>
<evidence type="ECO:0000313" key="2">
    <source>
        <dbReference type="EMBL" id="ACM05933.1"/>
    </source>
</evidence>
<proteinExistence type="predicted"/>
<evidence type="ECO:0000313" key="3">
    <source>
        <dbReference type="Proteomes" id="UP000000447"/>
    </source>
</evidence>
<dbReference type="HOGENOM" id="CLU_965680_0_0_0"/>
<dbReference type="InterPro" id="IPR013216">
    <property type="entry name" value="Methyltransf_11"/>
</dbReference>
<accession>B9L1U9</accession>
<dbReference type="SUPFAM" id="SSF53335">
    <property type="entry name" value="S-adenosyl-L-methionine-dependent methyltransferases"/>
    <property type="match status" value="1"/>
</dbReference>
<keyword evidence="3" id="KW-1185">Reference proteome</keyword>
<dbReference type="PANTHER" id="PTHR42912">
    <property type="entry name" value="METHYLTRANSFERASE"/>
    <property type="match status" value="1"/>
</dbReference>
<reference evidence="2 3" key="1">
    <citation type="journal article" date="2009" name="PLoS ONE">
        <title>Complete genome sequence of the aerobic CO-oxidizing thermophile Thermomicrobium roseum.</title>
        <authorList>
            <person name="Wu D."/>
            <person name="Raymond J."/>
            <person name="Wu M."/>
            <person name="Chatterji S."/>
            <person name="Ren Q."/>
            <person name="Graham J.E."/>
            <person name="Bryant D.A."/>
            <person name="Robb F."/>
            <person name="Colman A."/>
            <person name="Tallon L.J."/>
            <person name="Badger J.H."/>
            <person name="Madupu R."/>
            <person name="Ward N.L."/>
            <person name="Eisen J.A."/>
        </authorList>
    </citation>
    <scope>NUCLEOTIDE SEQUENCE [LARGE SCALE GENOMIC DNA]</scope>
    <source>
        <strain evidence="3">ATCC 27502 / DSM 5159 / P-2</strain>
    </source>
</reference>
<dbReference type="GO" id="GO:0008757">
    <property type="term" value="F:S-adenosylmethionine-dependent methyltransferase activity"/>
    <property type="evidence" value="ECO:0007669"/>
    <property type="project" value="InterPro"/>
</dbReference>
<dbReference type="CDD" id="cd02440">
    <property type="entry name" value="AdoMet_MTases"/>
    <property type="match status" value="1"/>
</dbReference>
<organism evidence="2 3">
    <name type="scientific">Thermomicrobium roseum (strain ATCC 27502 / DSM 5159 / P-2)</name>
    <dbReference type="NCBI Taxonomy" id="309801"/>
    <lineage>
        <taxon>Bacteria</taxon>
        <taxon>Pseudomonadati</taxon>
        <taxon>Thermomicrobiota</taxon>
        <taxon>Thermomicrobia</taxon>
        <taxon>Thermomicrobiales</taxon>
        <taxon>Thermomicrobiaceae</taxon>
        <taxon>Thermomicrobium</taxon>
    </lineage>
</organism>
<dbReference type="RefSeq" id="WP_015922791.1">
    <property type="nucleotide sequence ID" value="NC_011959.1"/>
</dbReference>
<dbReference type="Pfam" id="PF08241">
    <property type="entry name" value="Methyltransf_11"/>
    <property type="match status" value="1"/>
</dbReference>
<dbReference type="InterPro" id="IPR050508">
    <property type="entry name" value="Methyltransf_Superfamily"/>
</dbReference>
<dbReference type="Proteomes" id="UP000000447">
    <property type="component" value="Chromosome"/>
</dbReference>
<evidence type="ECO:0000259" key="1">
    <source>
        <dbReference type="Pfam" id="PF08241"/>
    </source>
</evidence>
<dbReference type="KEGG" id="tro:trd_1849"/>
<gene>
    <name evidence="2" type="ordered locus">trd_1849</name>
</gene>
<dbReference type="EMBL" id="CP001275">
    <property type="protein sequence ID" value="ACM05933.1"/>
    <property type="molecule type" value="Genomic_DNA"/>
</dbReference>
<dbReference type="OrthoDB" id="9805171at2"/>
<dbReference type="STRING" id="309801.trd_1849"/>
<keyword evidence="2" id="KW-0808">Transferase</keyword>